<evidence type="ECO:0000256" key="9">
    <source>
        <dbReference type="ARBA" id="ARBA00023136"/>
    </source>
</evidence>
<dbReference type="PANTHER" id="PTHR42823">
    <property type="entry name" value="ATP SYNTHASE SUBUNIT A, CHLOROPLASTIC"/>
    <property type="match status" value="1"/>
</dbReference>
<sequence length="227" mass="25179">MDNASHSLFDITLFGHVFGVSINLVIQWVIMLIITIVIIISTRNLNKVPGKRQTVLEMFVSSINGVVKEIMGKEYLFFAPYIGALGLFLLLMNLTGLVGFEPPTVDYSVSLGMALTTFIIIQAYAIKKNGLLHYFTAYGKPFVFLAPINVLERFLLPLSLSLRLFGNMMAGAAVMSLVYTSLNHIGWVAQLGIPIPVHAYFDIFDGGIQMVVFTMLTMVNIKIISEH</sequence>
<evidence type="ECO:0000313" key="13">
    <source>
        <dbReference type="EMBL" id="GLC28755.1"/>
    </source>
</evidence>
<dbReference type="CDD" id="cd00310">
    <property type="entry name" value="ATP-synt_Fo_a_6"/>
    <property type="match status" value="1"/>
</dbReference>
<dbReference type="InterPro" id="IPR035908">
    <property type="entry name" value="F0_ATP_A_sf"/>
</dbReference>
<evidence type="ECO:0000256" key="11">
    <source>
        <dbReference type="HAMAP-Rule" id="MF_01393"/>
    </source>
</evidence>
<dbReference type="InterPro" id="IPR045082">
    <property type="entry name" value="ATP_syn_F0_a_bact/chloroplast"/>
</dbReference>
<keyword evidence="10 11" id="KW-0066">ATP synthesis</keyword>
<evidence type="ECO:0000256" key="3">
    <source>
        <dbReference type="ARBA" id="ARBA00022448"/>
    </source>
</evidence>
<evidence type="ECO:0000256" key="8">
    <source>
        <dbReference type="ARBA" id="ARBA00023065"/>
    </source>
</evidence>
<comment type="similarity">
    <text evidence="2 11 12">Belongs to the ATPase A chain family.</text>
</comment>
<feature type="transmembrane region" description="Helical" evidence="11">
    <location>
        <begin position="20"/>
        <end position="42"/>
    </location>
</feature>
<dbReference type="NCBIfam" id="NF004484">
    <property type="entry name" value="PRK05815.3-2"/>
    <property type="match status" value="1"/>
</dbReference>
<reference evidence="13 14" key="1">
    <citation type="journal article" date="2024" name="Int. J. Syst. Evol. Microbiol.">
        <title>Clostridium omnivorum sp. nov., isolated from anoxic soil under the treatment of reductive soil disinfestation.</title>
        <authorList>
            <person name="Ueki A."/>
            <person name="Tonouchi A."/>
            <person name="Kaku N."/>
            <person name="Honma S."/>
            <person name="Ueki K."/>
        </authorList>
    </citation>
    <scope>NUCLEOTIDE SEQUENCE [LARGE SCALE GENOMIC DNA]</scope>
    <source>
        <strain evidence="13 14">E14</strain>
    </source>
</reference>
<dbReference type="InterPro" id="IPR023011">
    <property type="entry name" value="ATP_synth_F0_asu_AS"/>
</dbReference>
<dbReference type="PRINTS" id="PR00123">
    <property type="entry name" value="ATPASEA"/>
</dbReference>
<dbReference type="Proteomes" id="UP001208567">
    <property type="component" value="Unassembled WGS sequence"/>
</dbReference>
<dbReference type="RefSeq" id="WP_264848022.1">
    <property type="nucleotide sequence ID" value="NZ_BRXR01000001.1"/>
</dbReference>
<accession>A0ABQ5N0M0</accession>
<evidence type="ECO:0000256" key="5">
    <source>
        <dbReference type="ARBA" id="ARBA00022692"/>
    </source>
</evidence>
<keyword evidence="4 11" id="KW-0138">CF(0)</keyword>
<keyword evidence="6 11" id="KW-0375">Hydrogen ion transport</keyword>
<evidence type="ECO:0000256" key="2">
    <source>
        <dbReference type="ARBA" id="ARBA00006810"/>
    </source>
</evidence>
<keyword evidence="3 11" id="KW-0813">Transport</keyword>
<protein>
    <recommendedName>
        <fullName evidence="11 12">ATP synthase subunit a</fullName>
    </recommendedName>
    <alternativeName>
        <fullName evidence="11">ATP synthase F0 sector subunit a</fullName>
    </alternativeName>
    <alternativeName>
        <fullName evidence="11">F-ATPase subunit 6</fullName>
    </alternativeName>
</protein>
<name>A0ABQ5N0M0_9CLOT</name>
<comment type="caution">
    <text evidence="13">The sequence shown here is derived from an EMBL/GenBank/DDBJ whole genome shotgun (WGS) entry which is preliminary data.</text>
</comment>
<dbReference type="PROSITE" id="PS00449">
    <property type="entry name" value="ATPASE_A"/>
    <property type="match status" value="1"/>
</dbReference>
<dbReference type="NCBIfam" id="TIGR01131">
    <property type="entry name" value="ATP_synt_6_or_A"/>
    <property type="match status" value="1"/>
</dbReference>
<evidence type="ECO:0000313" key="14">
    <source>
        <dbReference type="Proteomes" id="UP001208567"/>
    </source>
</evidence>
<dbReference type="InterPro" id="IPR000568">
    <property type="entry name" value="ATP_synth_F0_asu"/>
</dbReference>
<dbReference type="Gene3D" id="1.20.120.220">
    <property type="entry name" value="ATP synthase, F0 complex, subunit A"/>
    <property type="match status" value="1"/>
</dbReference>
<feature type="transmembrane region" description="Helical" evidence="11">
    <location>
        <begin position="107"/>
        <end position="126"/>
    </location>
</feature>
<dbReference type="HAMAP" id="MF_01393">
    <property type="entry name" value="ATP_synth_a_bact"/>
    <property type="match status" value="1"/>
</dbReference>
<keyword evidence="7 11" id="KW-1133">Transmembrane helix</keyword>
<gene>
    <name evidence="13" type="primary">atpA_2</name>
    <name evidence="11" type="synonym">atpB</name>
    <name evidence="13" type="ORF">bsdE14_01650</name>
</gene>
<feature type="transmembrane region" description="Helical" evidence="11">
    <location>
        <begin position="75"/>
        <end position="95"/>
    </location>
</feature>
<evidence type="ECO:0000256" key="10">
    <source>
        <dbReference type="ARBA" id="ARBA00023310"/>
    </source>
</evidence>
<comment type="function">
    <text evidence="11 12">Key component of the proton channel; it plays a direct role in the translocation of protons across the membrane.</text>
</comment>
<keyword evidence="14" id="KW-1185">Reference proteome</keyword>
<keyword evidence="8 11" id="KW-0406">Ion transport</keyword>
<evidence type="ECO:0000256" key="4">
    <source>
        <dbReference type="ARBA" id="ARBA00022547"/>
    </source>
</evidence>
<dbReference type="PANTHER" id="PTHR42823:SF3">
    <property type="entry name" value="ATP SYNTHASE SUBUNIT A, CHLOROPLASTIC"/>
    <property type="match status" value="1"/>
</dbReference>
<keyword evidence="9 11" id="KW-0472">Membrane</keyword>
<comment type="subcellular location">
    <subcellularLocation>
        <location evidence="11 12">Cell membrane</location>
        <topology evidence="11 12">Multi-pass membrane protein</topology>
    </subcellularLocation>
    <subcellularLocation>
        <location evidence="1">Membrane</location>
        <topology evidence="1">Multi-pass membrane protein</topology>
    </subcellularLocation>
</comment>
<feature type="transmembrane region" description="Helical" evidence="11">
    <location>
        <begin position="199"/>
        <end position="221"/>
    </location>
</feature>
<evidence type="ECO:0000256" key="7">
    <source>
        <dbReference type="ARBA" id="ARBA00022989"/>
    </source>
</evidence>
<dbReference type="Pfam" id="PF00119">
    <property type="entry name" value="ATP-synt_A"/>
    <property type="match status" value="1"/>
</dbReference>
<evidence type="ECO:0000256" key="6">
    <source>
        <dbReference type="ARBA" id="ARBA00022781"/>
    </source>
</evidence>
<evidence type="ECO:0000256" key="1">
    <source>
        <dbReference type="ARBA" id="ARBA00004141"/>
    </source>
</evidence>
<proteinExistence type="inferred from homology"/>
<dbReference type="EMBL" id="BRXR01000001">
    <property type="protein sequence ID" value="GLC28755.1"/>
    <property type="molecule type" value="Genomic_DNA"/>
</dbReference>
<keyword evidence="5 11" id="KW-0812">Transmembrane</keyword>
<evidence type="ECO:0000256" key="12">
    <source>
        <dbReference type="RuleBase" id="RU000483"/>
    </source>
</evidence>
<keyword evidence="11" id="KW-1003">Cell membrane</keyword>
<dbReference type="SUPFAM" id="SSF81336">
    <property type="entry name" value="F1F0 ATP synthase subunit A"/>
    <property type="match status" value="1"/>
</dbReference>
<organism evidence="13 14">
    <name type="scientific">Clostridium omnivorum</name>
    <dbReference type="NCBI Taxonomy" id="1604902"/>
    <lineage>
        <taxon>Bacteria</taxon>
        <taxon>Bacillati</taxon>
        <taxon>Bacillota</taxon>
        <taxon>Clostridia</taxon>
        <taxon>Eubacteriales</taxon>
        <taxon>Clostridiaceae</taxon>
        <taxon>Clostridium</taxon>
    </lineage>
</organism>